<dbReference type="EMBL" id="FNIC01000001">
    <property type="protein sequence ID" value="SDM80725.1"/>
    <property type="molecule type" value="Genomic_DNA"/>
</dbReference>
<dbReference type="OrthoDB" id="4379260at2"/>
<reference evidence="1 2" key="1">
    <citation type="submission" date="2016-10" db="EMBL/GenBank/DDBJ databases">
        <authorList>
            <person name="de Groot N.N."/>
        </authorList>
    </citation>
    <scope>NUCLEOTIDE SEQUENCE [LARGE SCALE GENOMIC DNA]</scope>
    <source>
        <strain evidence="1 2">CGMCC 1.11147</strain>
    </source>
</reference>
<protein>
    <recommendedName>
        <fullName evidence="3">Alpha/beta hydrolase family protein</fullName>
    </recommendedName>
</protein>
<organism evidence="1 2">
    <name type="scientific">Nocardioides szechwanensis</name>
    <dbReference type="NCBI Taxonomy" id="1005944"/>
    <lineage>
        <taxon>Bacteria</taxon>
        <taxon>Bacillati</taxon>
        <taxon>Actinomycetota</taxon>
        <taxon>Actinomycetes</taxon>
        <taxon>Propionibacteriales</taxon>
        <taxon>Nocardioidaceae</taxon>
        <taxon>Nocardioides</taxon>
    </lineage>
</organism>
<evidence type="ECO:0008006" key="3">
    <source>
        <dbReference type="Google" id="ProtNLM"/>
    </source>
</evidence>
<evidence type="ECO:0000313" key="1">
    <source>
        <dbReference type="EMBL" id="SDM80725.1"/>
    </source>
</evidence>
<sequence>MTSVLEFAESTRARLWLFGCVVPRAVASSVAASKRSEESGIPAWNLGVREFGETATDELFIAISALYREVPHFDAVQASVEACAAAAPELSALGVAGAHRPPPPLATLGLRRRKVGRLRFEHLEFESRPDLPPSLMDAGYGKVEVAHARVLRHEGEPRPWVVWVHGAEQGRLDDLFAFRAGHLHHDLGLNVAMPVLPQHGPRRDLGRSWPGFDLLGNIATMMRAVSDVRAVVGWIHEQDPVSVAVVGMSLGGPVAALVSGLDDRVDGVVAIVPMLDAHATIAHHTAKTGGRGKKLAALLRSEPVKAVGTVVDPTALEPYAAQDRRLVVAALGDRMTSVRAAQRLHGSWGGQVHWHAGGHIGHLISGDVKAALDEFLAPEAT</sequence>
<dbReference type="AlphaFoldDB" id="A0A1G9W9P4"/>
<proteinExistence type="predicted"/>
<evidence type="ECO:0000313" key="2">
    <source>
        <dbReference type="Proteomes" id="UP000199004"/>
    </source>
</evidence>
<gene>
    <name evidence="1" type="ORF">SAMN05192576_0978</name>
</gene>
<dbReference type="STRING" id="1005944.SAMN05192576_0978"/>
<dbReference type="InterPro" id="IPR029058">
    <property type="entry name" value="AB_hydrolase_fold"/>
</dbReference>
<keyword evidence="2" id="KW-1185">Reference proteome</keyword>
<dbReference type="Gene3D" id="3.40.50.1820">
    <property type="entry name" value="alpha/beta hydrolase"/>
    <property type="match status" value="1"/>
</dbReference>
<name>A0A1G9W9P4_9ACTN</name>
<dbReference type="RefSeq" id="WP_091022354.1">
    <property type="nucleotide sequence ID" value="NZ_BKAE01000002.1"/>
</dbReference>
<dbReference type="Proteomes" id="UP000199004">
    <property type="component" value="Unassembled WGS sequence"/>
</dbReference>
<accession>A0A1G9W9P4</accession>
<dbReference type="SUPFAM" id="SSF53474">
    <property type="entry name" value="alpha/beta-Hydrolases"/>
    <property type="match status" value="1"/>
</dbReference>